<dbReference type="Proteomes" id="UP000321363">
    <property type="component" value="Unassembled WGS sequence"/>
</dbReference>
<protein>
    <recommendedName>
        <fullName evidence="5">Type VII secretion protein EssA</fullName>
    </recommendedName>
</protein>
<dbReference type="RefSeq" id="WP_146948163.1">
    <property type="nucleotide sequence ID" value="NZ_VOQF01000005.1"/>
</dbReference>
<feature type="transmembrane region" description="Helical" evidence="1">
    <location>
        <begin position="154"/>
        <end position="174"/>
    </location>
</feature>
<keyword evidence="1" id="KW-1133">Transmembrane helix</keyword>
<evidence type="ECO:0000313" key="3">
    <source>
        <dbReference type="EMBL" id="TXC91253.1"/>
    </source>
</evidence>
<evidence type="ECO:0000256" key="2">
    <source>
        <dbReference type="SAM" id="SignalP"/>
    </source>
</evidence>
<comment type="caution">
    <text evidence="3">The sequence shown here is derived from an EMBL/GenBank/DDBJ whole genome shotgun (WGS) entry which is preliminary data.</text>
</comment>
<evidence type="ECO:0000313" key="4">
    <source>
        <dbReference type="Proteomes" id="UP000321363"/>
    </source>
</evidence>
<keyword evidence="2" id="KW-0732">Signal</keyword>
<dbReference type="EMBL" id="VOQF01000005">
    <property type="protein sequence ID" value="TXC91253.1"/>
    <property type="molecule type" value="Genomic_DNA"/>
</dbReference>
<dbReference type="AlphaFoldDB" id="A0A5C6W0R1"/>
<keyword evidence="4" id="KW-1185">Reference proteome</keyword>
<evidence type="ECO:0008006" key="5">
    <source>
        <dbReference type="Google" id="ProtNLM"/>
    </source>
</evidence>
<sequence>MKSLCAFLITICFTLLISVNIIHAENESASKEFKAKLEEKLQNEVNYYNKNSVSFEKTLTMDGKIFKLISADDPETEENEEKTEEYDSNFTMAFVKYEQKRDSLFYFDKYDLYYYDNEKNEFLILSNIVQNEKAEQFFNKQSEGLHKDIQIPSLILAMVMLSMLFIFPILIMTFHNKSKAKSHLYHTNNSSISG</sequence>
<reference evidence="3 4" key="1">
    <citation type="journal article" date="2005" name="Int. J. Syst. Evol. Microbiol.">
        <title>Bacillus litoralis sp. nov., isolated from a tidal flat of the Yellow Sea in Korea.</title>
        <authorList>
            <person name="Yoon J.H."/>
            <person name="Oh T.K."/>
        </authorList>
    </citation>
    <scope>NUCLEOTIDE SEQUENCE [LARGE SCALE GENOMIC DNA]</scope>
    <source>
        <strain evidence="3 4">SW-211</strain>
    </source>
</reference>
<keyword evidence="1" id="KW-0812">Transmembrane</keyword>
<organism evidence="3 4">
    <name type="scientific">Metabacillus litoralis</name>
    <dbReference type="NCBI Taxonomy" id="152268"/>
    <lineage>
        <taxon>Bacteria</taxon>
        <taxon>Bacillati</taxon>
        <taxon>Bacillota</taxon>
        <taxon>Bacilli</taxon>
        <taxon>Bacillales</taxon>
        <taxon>Bacillaceae</taxon>
        <taxon>Metabacillus</taxon>
    </lineage>
</organism>
<name>A0A5C6W0R1_9BACI</name>
<gene>
    <name evidence="3" type="ORF">FS935_10170</name>
</gene>
<keyword evidence="1" id="KW-0472">Membrane</keyword>
<proteinExistence type="predicted"/>
<evidence type="ECO:0000256" key="1">
    <source>
        <dbReference type="SAM" id="Phobius"/>
    </source>
</evidence>
<feature type="chain" id="PRO_5022859239" description="Type VII secretion protein EssA" evidence="2">
    <location>
        <begin position="25"/>
        <end position="194"/>
    </location>
</feature>
<accession>A0A5C6W0R1</accession>
<feature type="signal peptide" evidence="2">
    <location>
        <begin position="1"/>
        <end position="24"/>
    </location>
</feature>